<evidence type="ECO:0000313" key="6">
    <source>
        <dbReference type="Proteomes" id="UP000598227"/>
    </source>
</evidence>
<feature type="domain" description="HTH hxlR-type" evidence="4">
    <location>
        <begin position="22"/>
        <end position="120"/>
    </location>
</feature>
<dbReference type="SUPFAM" id="SSF46785">
    <property type="entry name" value="Winged helix' DNA-binding domain"/>
    <property type="match status" value="1"/>
</dbReference>
<keyword evidence="1" id="KW-0805">Transcription regulation</keyword>
<dbReference type="InterPro" id="IPR036390">
    <property type="entry name" value="WH_DNA-bd_sf"/>
</dbReference>
<dbReference type="PANTHER" id="PTHR33204">
    <property type="entry name" value="TRANSCRIPTIONAL REGULATOR, MARR FAMILY"/>
    <property type="match status" value="1"/>
</dbReference>
<evidence type="ECO:0000256" key="1">
    <source>
        <dbReference type="ARBA" id="ARBA00023015"/>
    </source>
</evidence>
<gene>
    <name evidence="5" type="ORF">IHE39_09490</name>
</gene>
<reference evidence="5 6" key="1">
    <citation type="submission" date="2020-09" db="EMBL/GenBank/DDBJ databases">
        <title>Draft Genome Sequence of Aminobacter carboxidus type strain DSM 1086, a soil Gram-negative carboxydobacterium.</title>
        <authorList>
            <person name="Turrini P."/>
            <person name="Tescari M."/>
            <person name="Artuso I."/>
            <person name="Lugli G.A."/>
            <person name="Frangipani E."/>
            <person name="Ventura M."/>
            <person name="Visca P."/>
        </authorList>
    </citation>
    <scope>NUCLEOTIDE SEQUENCE [LARGE SCALE GENOMIC DNA]</scope>
    <source>
        <strain evidence="5 6">DSM 1086</strain>
    </source>
</reference>
<protein>
    <submittedName>
        <fullName evidence="5">Helix-turn-helix transcriptional regulator</fullName>
    </submittedName>
</protein>
<sequence length="123" mass="13604">MSAEMTATSEREVPMPRRPEVCPVEDWLSFLGHRWNALVLWQLSVGARRHGDLMARLPGITAKVLSERLDGLLLRGLVERNATAAFPRGVVYSLTAAGRRVVALLDQFETLPHSFAGPRQDAA</sequence>
<evidence type="ECO:0000313" key="5">
    <source>
        <dbReference type="EMBL" id="MBE1204516.1"/>
    </source>
</evidence>
<dbReference type="Gene3D" id="1.10.10.10">
    <property type="entry name" value="Winged helix-like DNA-binding domain superfamily/Winged helix DNA-binding domain"/>
    <property type="match status" value="1"/>
</dbReference>
<keyword evidence="6" id="KW-1185">Reference proteome</keyword>
<evidence type="ECO:0000256" key="3">
    <source>
        <dbReference type="ARBA" id="ARBA00023163"/>
    </source>
</evidence>
<organism evidence="5 6">
    <name type="scientific">Aminobacter carboxidus</name>
    <dbReference type="NCBI Taxonomy" id="376165"/>
    <lineage>
        <taxon>Bacteria</taxon>
        <taxon>Pseudomonadati</taxon>
        <taxon>Pseudomonadota</taxon>
        <taxon>Alphaproteobacteria</taxon>
        <taxon>Hyphomicrobiales</taxon>
        <taxon>Phyllobacteriaceae</taxon>
        <taxon>Aminobacter</taxon>
    </lineage>
</organism>
<evidence type="ECO:0000256" key="2">
    <source>
        <dbReference type="ARBA" id="ARBA00023125"/>
    </source>
</evidence>
<dbReference type="InterPro" id="IPR036388">
    <property type="entry name" value="WH-like_DNA-bd_sf"/>
</dbReference>
<comment type="caution">
    <text evidence="5">The sequence shown here is derived from an EMBL/GenBank/DDBJ whole genome shotgun (WGS) entry which is preliminary data.</text>
</comment>
<accession>A0ABR9GLH5</accession>
<dbReference type="EMBL" id="JACZEP010000002">
    <property type="protein sequence ID" value="MBE1204516.1"/>
    <property type="molecule type" value="Genomic_DNA"/>
</dbReference>
<keyword evidence="3" id="KW-0804">Transcription</keyword>
<proteinExistence type="predicted"/>
<dbReference type="Pfam" id="PF01638">
    <property type="entry name" value="HxlR"/>
    <property type="match status" value="1"/>
</dbReference>
<dbReference type="PROSITE" id="PS51118">
    <property type="entry name" value="HTH_HXLR"/>
    <property type="match status" value="1"/>
</dbReference>
<keyword evidence="2" id="KW-0238">DNA-binding</keyword>
<dbReference type="InterPro" id="IPR002577">
    <property type="entry name" value="HTH_HxlR"/>
</dbReference>
<evidence type="ECO:0000259" key="4">
    <source>
        <dbReference type="PROSITE" id="PS51118"/>
    </source>
</evidence>
<dbReference type="PANTHER" id="PTHR33204:SF37">
    <property type="entry name" value="HTH-TYPE TRANSCRIPTIONAL REGULATOR YODB"/>
    <property type="match status" value="1"/>
</dbReference>
<dbReference type="Proteomes" id="UP000598227">
    <property type="component" value="Unassembled WGS sequence"/>
</dbReference>
<name>A0ABR9GLH5_9HYPH</name>